<keyword evidence="2" id="KW-0812">Transmembrane</keyword>
<keyword evidence="4" id="KW-1185">Reference proteome</keyword>
<evidence type="ECO:0000256" key="2">
    <source>
        <dbReference type="SAM" id="Phobius"/>
    </source>
</evidence>
<proteinExistence type="predicted"/>
<evidence type="ECO:0000313" key="4">
    <source>
        <dbReference type="Proteomes" id="UP000007524"/>
    </source>
</evidence>
<feature type="transmembrane region" description="Helical" evidence="2">
    <location>
        <begin position="26"/>
        <end position="45"/>
    </location>
</feature>
<gene>
    <name evidence="3" type="ORF">RaK2_00480</name>
</gene>
<protein>
    <submittedName>
        <fullName evidence="3">Uncharacterized protein</fullName>
    </submittedName>
</protein>
<accession>H6X4T7</accession>
<dbReference type="Proteomes" id="UP000007524">
    <property type="component" value="Segment"/>
</dbReference>
<evidence type="ECO:0000313" key="3">
    <source>
        <dbReference type="EMBL" id="AFA44753.1"/>
    </source>
</evidence>
<evidence type="ECO:0000256" key="1">
    <source>
        <dbReference type="SAM" id="MobiDB-lite"/>
    </source>
</evidence>
<keyword evidence="2" id="KW-1133">Transmembrane helix</keyword>
<feature type="compositionally biased region" description="Basic and acidic residues" evidence="1">
    <location>
        <begin position="83"/>
        <end position="92"/>
    </location>
</feature>
<dbReference type="KEGG" id="vg:14013068"/>
<dbReference type="GeneID" id="14013068"/>
<name>H6X4T7_9CAUD</name>
<reference evidence="3 4" key="1">
    <citation type="journal article" date="2012" name="J. Virol.">
        <title>Genome of Klebsiella sp.-Infecting Bacteriophage vB_KleM_RaK2.</title>
        <authorList>
            <person name="Simoliunas E."/>
            <person name="Kaliniene L."/>
            <person name="Truncaite L."/>
            <person name="Klausa V."/>
            <person name="Zajanckauskaite A."/>
            <person name="Meskys R."/>
        </authorList>
    </citation>
    <scope>NUCLEOTIDE SEQUENCE [LARGE SCALE GENOMIC DNA]</scope>
</reference>
<organism evidence="3 4">
    <name type="scientific">Klebsiella phage vB_KleM_RaK2</name>
    <dbReference type="NCBI Taxonomy" id="1147094"/>
    <lineage>
        <taxon>Viruses</taxon>
        <taxon>Duplodnaviria</taxon>
        <taxon>Heunggongvirae</taxon>
        <taxon>Uroviricota</taxon>
        <taxon>Caudoviricetes</taxon>
        <taxon>Alcyoneusvirus</taxon>
        <taxon>Alcyoneusvirus RaK2</taxon>
    </lineage>
</organism>
<feature type="region of interest" description="Disordered" evidence="1">
    <location>
        <begin position="76"/>
        <end position="98"/>
    </location>
</feature>
<sequence>MIAIWFIMVILVGVWANAWGRSGILFGLLSLILSPLIGAIVLLCAGKKVVATQPQNMQPIQNIVIHTNGTTPSEVQVTTDTTVLEKEDESDKKKRSKS</sequence>
<keyword evidence="2" id="KW-0472">Membrane</keyword>
<dbReference type="RefSeq" id="YP_007007635.1">
    <property type="nucleotide sequence ID" value="NC_019526.1"/>
</dbReference>
<dbReference type="EMBL" id="JQ513383">
    <property type="protein sequence ID" value="AFA44753.1"/>
    <property type="molecule type" value="Genomic_DNA"/>
</dbReference>